<comment type="caution">
    <text evidence="5">The sequence shown here is derived from an EMBL/GenBank/DDBJ whole genome shotgun (WGS) entry which is preliminary data.</text>
</comment>
<dbReference type="PANTHER" id="PTHR11699">
    <property type="entry name" value="ALDEHYDE DEHYDROGENASE-RELATED"/>
    <property type="match status" value="1"/>
</dbReference>
<dbReference type="SUPFAM" id="SSF53720">
    <property type="entry name" value="ALDH-like"/>
    <property type="match status" value="1"/>
</dbReference>
<evidence type="ECO:0000313" key="6">
    <source>
        <dbReference type="Proteomes" id="UP001175227"/>
    </source>
</evidence>
<dbReference type="InterPro" id="IPR016162">
    <property type="entry name" value="Ald_DH_N"/>
</dbReference>
<accession>A0AA39NTY7</accession>
<evidence type="ECO:0000256" key="2">
    <source>
        <dbReference type="PROSITE-ProRule" id="PRU10007"/>
    </source>
</evidence>
<dbReference type="InterPro" id="IPR016161">
    <property type="entry name" value="Ald_DH/histidinol_DH"/>
</dbReference>
<dbReference type="PROSITE" id="PS00687">
    <property type="entry name" value="ALDEHYDE_DEHYDR_GLU"/>
    <property type="match status" value="1"/>
</dbReference>
<evidence type="ECO:0000259" key="4">
    <source>
        <dbReference type="Pfam" id="PF00171"/>
    </source>
</evidence>
<dbReference type="AlphaFoldDB" id="A0AA39NTY7"/>
<organism evidence="5 6">
    <name type="scientific">Armillaria novae-zelandiae</name>
    <dbReference type="NCBI Taxonomy" id="153914"/>
    <lineage>
        <taxon>Eukaryota</taxon>
        <taxon>Fungi</taxon>
        <taxon>Dikarya</taxon>
        <taxon>Basidiomycota</taxon>
        <taxon>Agaricomycotina</taxon>
        <taxon>Agaricomycetes</taxon>
        <taxon>Agaricomycetidae</taxon>
        <taxon>Agaricales</taxon>
        <taxon>Marasmiineae</taxon>
        <taxon>Physalacriaceae</taxon>
        <taxon>Armillaria</taxon>
    </lineage>
</organism>
<dbReference type="GO" id="GO:0016491">
    <property type="term" value="F:oxidoreductase activity"/>
    <property type="evidence" value="ECO:0007669"/>
    <property type="project" value="UniProtKB-KW"/>
</dbReference>
<dbReference type="Proteomes" id="UP001175227">
    <property type="component" value="Unassembled WGS sequence"/>
</dbReference>
<sequence>MPSQIFTYSFDTPTFKGTTKVHTGLFIDGEFVDPSIGDSSISIVKTVFSATGETITSVAGGTKSDVDIAVKAAKKAYKTSWGLRCPGPQRGKLLSKLADLIEQHADELVALETLNVGKPFTAAKIVDVTGTVDIFRYFAAWADKIQGKVIETDEDKLSYTLHEPYSVVGQIIPWNFPLLMAGWKLSPALATGNTPSEITLLTAQCLCNFIIEVGFPPGVVNVINGYGHTVGQAINEHPDIFKVAFTGSTLVGRKIQEASAQSNLKAVTLELGGKSPCIIFDDADIEQVVKWMASSIFCAAGY</sequence>
<dbReference type="InterPro" id="IPR029510">
    <property type="entry name" value="Ald_DH_CS_GLU"/>
</dbReference>
<proteinExistence type="inferred from homology"/>
<feature type="domain" description="Aldehyde dehydrogenase" evidence="4">
    <location>
        <begin position="44"/>
        <end position="301"/>
    </location>
</feature>
<dbReference type="Pfam" id="PF00171">
    <property type="entry name" value="Aldedh"/>
    <property type="match status" value="1"/>
</dbReference>
<feature type="active site" evidence="2">
    <location>
        <position position="270"/>
    </location>
</feature>
<comment type="similarity">
    <text evidence="1 3">Belongs to the aldehyde dehydrogenase family.</text>
</comment>
<protein>
    <submittedName>
        <fullName evidence="5">Aldehyde dehydrogenase domain-containing protein</fullName>
    </submittedName>
</protein>
<dbReference type="EMBL" id="JAUEPR010000046">
    <property type="protein sequence ID" value="KAK0471827.1"/>
    <property type="molecule type" value="Genomic_DNA"/>
</dbReference>
<name>A0AA39NTY7_9AGAR</name>
<evidence type="ECO:0000313" key="5">
    <source>
        <dbReference type="EMBL" id="KAK0471827.1"/>
    </source>
</evidence>
<keyword evidence="6" id="KW-1185">Reference proteome</keyword>
<dbReference type="FunFam" id="3.40.605.10:FF:000050">
    <property type="entry name" value="Aldehyde dehydrogenase, mitochondrial"/>
    <property type="match status" value="1"/>
</dbReference>
<gene>
    <name evidence="5" type="ORF">IW261DRAFT_1666667</name>
</gene>
<evidence type="ECO:0000256" key="1">
    <source>
        <dbReference type="ARBA" id="ARBA00009986"/>
    </source>
</evidence>
<reference evidence="5" key="1">
    <citation type="submission" date="2023-06" db="EMBL/GenBank/DDBJ databases">
        <authorList>
            <consortium name="Lawrence Berkeley National Laboratory"/>
            <person name="Ahrendt S."/>
            <person name="Sahu N."/>
            <person name="Indic B."/>
            <person name="Wong-Bajracharya J."/>
            <person name="Merenyi Z."/>
            <person name="Ke H.-M."/>
            <person name="Monk M."/>
            <person name="Kocsube S."/>
            <person name="Drula E."/>
            <person name="Lipzen A."/>
            <person name="Balint B."/>
            <person name="Henrissat B."/>
            <person name="Andreopoulos B."/>
            <person name="Martin F.M."/>
            <person name="Harder C.B."/>
            <person name="Rigling D."/>
            <person name="Ford K.L."/>
            <person name="Foster G.D."/>
            <person name="Pangilinan J."/>
            <person name="Papanicolaou A."/>
            <person name="Barry K."/>
            <person name="LaButti K."/>
            <person name="Viragh M."/>
            <person name="Koriabine M."/>
            <person name="Yan M."/>
            <person name="Riley R."/>
            <person name="Champramary S."/>
            <person name="Plett K.L."/>
            <person name="Tsai I.J."/>
            <person name="Slot J."/>
            <person name="Sipos G."/>
            <person name="Plett J."/>
            <person name="Nagy L.G."/>
            <person name="Grigoriev I.V."/>
        </authorList>
    </citation>
    <scope>NUCLEOTIDE SEQUENCE</scope>
    <source>
        <strain evidence="5">ICMP 16352</strain>
    </source>
</reference>
<dbReference type="InterPro" id="IPR015590">
    <property type="entry name" value="Aldehyde_DH_dom"/>
</dbReference>
<evidence type="ECO:0000256" key="3">
    <source>
        <dbReference type="RuleBase" id="RU003345"/>
    </source>
</evidence>
<keyword evidence="3" id="KW-0560">Oxidoreductase</keyword>
<dbReference type="Gene3D" id="3.40.605.10">
    <property type="entry name" value="Aldehyde Dehydrogenase, Chain A, domain 1"/>
    <property type="match status" value="1"/>
</dbReference>